<organism evidence="4 5">
    <name type="scientific">Sporichthya brevicatena</name>
    <dbReference type="NCBI Taxonomy" id="171442"/>
    <lineage>
        <taxon>Bacteria</taxon>
        <taxon>Bacillati</taxon>
        <taxon>Actinomycetota</taxon>
        <taxon>Actinomycetes</taxon>
        <taxon>Sporichthyales</taxon>
        <taxon>Sporichthyaceae</taxon>
        <taxon>Sporichthya</taxon>
    </lineage>
</organism>
<reference evidence="5" key="1">
    <citation type="journal article" date="2019" name="Int. J. Syst. Evol. Microbiol.">
        <title>The Global Catalogue of Microorganisms (GCM) 10K type strain sequencing project: providing services to taxonomists for standard genome sequencing and annotation.</title>
        <authorList>
            <consortium name="The Broad Institute Genomics Platform"/>
            <consortium name="The Broad Institute Genome Sequencing Center for Infectious Disease"/>
            <person name="Wu L."/>
            <person name="Ma J."/>
        </authorList>
    </citation>
    <scope>NUCLEOTIDE SEQUENCE [LARGE SCALE GENOMIC DNA]</scope>
    <source>
        <strain evidence="5">JCM 10671</strain>
    </source>
</reference>
<dbReference type="PANTHER" id="PTHR43167">
    <property type="entry name" value="PUTATIVE (AFU_ORTHOLOGUE AFUA_6G01830)-RELATED"/>
    <property type="match status" value="1"/>
</dbReference>
<proteinExistence type="predicted"/>
<dbReference type="EMBL" id="BAAAHE010000006">
    <property type="protein sequence ID" value="GAA0606465.1"/>
    <property type="molecule type" value="Genomic_DNA"/>
</dbReference>
<keyword evidence="1" id="KW-0489">Methyltransferase</keyword>
<dbReference type="InterPro" id="IPR002935">
    <property type="entry name" value="SAM_O-MeTrfase"/>
</dbReference>
<evidence type="ECO:0000313" key="4">
    <source>
        <dbReference type="EMBL" id="GAA0606465.1"/>
    </source>
</evidence>
<dbReference type="CDD" id="cd02440">
    <property type="entry name" value="AdoMet_MTases"/>
    <property type="match status" value="1"/>
</dbReference>
<sequence>MAGIGTEHLDAQATAALADAFLAEDDVLRAARARAAENGLPVLPPAAGAALRFLAALLDARSVVEVGTGTGVTGIWLLRGMRPDGVLTSVDPDPDYQRTARTAYAEAGVPANRARLIAGRPIEVLPRLTDGGYDLMSVCADPLSYADFSREAPRLLRDGGVVVFADPTGRGAAAMRELGQSLVESEDFAPVLLPIGTGLLAATKRPAR</sequence>
<dbReference type="Proteomes" id="UP001500957">
    <property type="component" value="Unassembled WGS sequence"/>
</dbReference>
<accession>A0ABP3RFK2</accession>
<dbReference type="Gene3D" id="3.40.50.150">
    <property type="entry name" value="Vaccinia Virus protein VP39"/>
    <property type="match status" value="1"/>
</dbReference>
<evidence type="ECO:0000256" key="2">
    <source>
        <dbReference type="ARBA" id="ARBA00022679"/>
    </source>
</evidence>
<gene>
    <name evidence="4" type="ORF">GCM10009547_05520</name>
</gene>
<evidence type="ECO:0000256" key="3">
    <source>
        <dbReference type="ARBA" id="ARBA00022691"/>
    </source>
</evidence>
<dbReference type="Pfam" id="PF01596">
    <property type="entry name" value="Methyltransf_3"/>
    <property type="match status" value="1"/>
</dbReference>
<keyword evidence="3" id="KW-0949">S-adenosyl-L-methionine</keyword>
<dbReference type="InterPro" id="IPR029063">
    <property type="entry name" value="SAM-dependent_MTases_sf"/>
</dbReference>
<keyword evidence="2" id="KW-0808">Transferase</keyword>
<comment type="caution">
    <text evidence="4">The sequence shown here is derived from an EMBL/GenBank/DDBJ whole genome shotgun (WGS) entry which is preliminary data.</text>
</comment>
<dbReference type="RefSeq" id="WP_344601348.1">
    <property type="nucleotide sequence ID" value="NZ_BAAAHE010000006.1"/>
</dbReference>
<dbReference type="SUPFAM" id="SSF53335">
    <property type="entry name" value="S-adenosyl-L-methionine-dependent methyltransferases"/>
    <property type="match status" value="1"/>
</dbReference>
<evidence type="ECO:0000256" key="1">
    <source>
        <dbReference type="ARBA" id="ARBA00022603"/>
    </source>
</evidence>
<dbReference type="PANTHER" id="PTHR43167:SF1">
    <property type="entry name" value="PUTATIVE (AFU_ORTHOLOGUE AFUA_6G01830)-RELATED"/>
    <property type="match status" value="1"/>
</dbReference>
<name>A0ABP3RFK2_9ACTN</name>
<protein>
    <submittedName>
        <fullName evidence="4">O-methyltransferase</fullName>
    </submittedName>
</protein>
<keyword evidence="5" id="KW-1185">Reference proteome</keyword>
<evidence type="ECO:0000313" key="5">
    <source>
        <dbReference type="Proteomes" id="UP001500957"/>
    </source>
</evidence>
<dbReference type="PROSITE" id="PS51682">
    <property type="entry name" value="SAM_OMT_I"/>
    <property type="match status" value="1"/>
</dbReference>